<protein>
    <submittedName>
        <fullName evidence="2">Uncharacterized protein</fullName>
    </submittedName>
</protein>
<feature type="transmembrane region" description="Helical" evidence="1">
    <location>
        <begin position="27"/>
        <end position="48"/>
    </location>
</feature>
<organism evidence="2 3">
    <name type="scientific">Rhizoctonia solani</name>
    <dbReference type="NCBI Taxonomy" id="456999"/>
    <lineage>
        <taxon>Eukaryota</taxon>
        <taxon>Fungi</taxon>
        <taxon>Dikarya</taxon>
        <taxon>Basidiomycota</taxon>
        <taxon>Agaricomycotina</taxon>
        <taxon>Agaricomycetes</taxon>
        <taxon>Cantharellales</taxon>
        <taxon>Ceratobasidiaceae</taxon>
        <taxon>Rhizoctonia</taxon>
    </lineage>
</organism>
<evidence type="ECO:0000256" key="1">
    <source>
        <dbReference type="SAM" id="Phobius"/>
    </source>
</evidence>
<dbReference type="EMBL" id="CAJMWS010000623">
    <property type="protein sequence ID" value="CAE6455551.1"/>
    <property type="molecule type" value="Genomic_DNA"/>
</dbReference>
<sequence>VVWLGGGITSLFFNISTWNKKESPQEIASASLAIVEAGILIAITVYSWKLRREAQLAQLEASKEIPVIVVIDGESADLMERAARSVRAARRM</sequence>
<name>A0A8H3GLS9_9AGAM</name>
<proteinExistence type="predicted"/>
<feature type="non-terminal residue" evidence="2">
    <location>
        <position position="1"/>
    </location>
</feature>
<dbReference type="AlphaFoldDB" id="A0A8H3GLS9"/>
<keyword evidence="1" id="KW-0472">Membrane</keyword>
<accession>A0A8H3GLS9</accession>
<keyword evidence="1" id="KW-1133">Transmembrane helix</keyword>
<evidence type="ECO:0000313" key="3">
    <source>
        <dbReference type="Proteomes" id="UP000663846"/>
    </source>
</evidence>
<dbReference type="Proteomes" id="UP000663846">
    <property type="component" value="Unassembled WGS sequence"/>
</dbReference>
<keyword evidence="1" id="KW-0812">Transmembrane</keyword>
<gene>
    <name evidence="2" type="ORF">RDB_LOCUS151758</name>
</gene>
<comment type="caution">
    <text evidence="2">The sequence shown here is derived from an EMBL/GenBank/DDBJ whole genome shotgun (WGS) entry which is preliminary data.</text>
</comment>
<evidence type="ECO:0000313" key="2">
    <source>
        <dbReference type="EMBL" id="CAE6455551.1"/>
    </source>
</evidence>
<reference evidence="2" key="1">
    <citation type="submission" date="2021-01" db="EMBL/GenBank/DDBJ databases">
        <authorList>
            <person name="Kaushik A."/>
        </authorList>
    </citation>
    <scope>NUCLEOTIDE SEQUENCE</scope>
    <source>
        <strain evidence="2">AG1-1C</strain>
    </source>
</reference>